<keyword evidence="2" id="KW-1185">Reference proteome</keyword>
<evidence type="ECO:0000313" key="2">
    <source>
        <dbReference type="Proteomes" id="UP001143856"/>
    </source>
</evidence>
<sequence length="234" mass="24641">MKTNIFGVAVLAFAAVAQANLERRDVTTLKGLLSSIFDSMTNADNHVLEFKKDPAGLHQAGFALLSSIQNSIDVAKTIEPLTQQDVIDIASVSQEVTTIGAKLLTDLTVAAPLFEDNGVCGYAYSFVLKLSDVSNEFFAITKSKFPAESQDMATQEIATTNAELTQAENALKPGVATTSAAWHTSTSEPDKFQHGGHGNGTHDSQPVKPVTGSANSLITSGTLLGLAVAVAYIL</sequence>
<dbReference type="Proteomes" id="UP001143856">
    <property type="component" value="Unassembled WGS sequence"/>
</dbReference>
<name>A0ACC1PQD5_9PEZI</name>
<organism evidence="1 2">
    <name type="scientific">Xylaria curta</name>
    <dbReference type="NCBI Taxonomy" id="42375"/>
    <lineage>
        <taxon>Eukaryota</taxon>
        <taxon>Fungi</taxon>
        <taxon>Dikarya</taxon>
        <taxon>Ascomycota</taxon>
        <taxon>Pezizomycotina</taxon>
        <taxon>Sordariomycetes</taxon>
        <taxon>Xylariomycetidae</taxon>
        <taxon>Xylariales</taxon>
        <taxon>Xylariaceae</taxon>
        <taxon>Xylaria</taxon>
    </lineage>
</organism>
<comment type="caution">
    <text evidence="1">The sequence shown here is derived from an EMBL/GenBank/DDBJ whole genome shotgun (WGS) entry which is preliminary data.</text>
</comment>
<proteinExistence type="predicted"/>
<dbReference type="EMBL" id="JAPDGR010000083">
    <property type="protein sequence ID" value="KAJ2996758.1"/>
    <property type="molecule type" value="Genomic_DNA"/>
</dbReference>
<evidence type="ECO:0000313" key="1">
    <source>
        <dbReference type="EMBL" id="KAJ2996758.1"/>
    </source>
</evidence>
<protein>
    <submittedName>
        <fullName evidence="1">Uncharacterized protein</fullName>
    </submittedName>
</protein>
<reference evidence="1" key="1">
    <citation type="submission" date="2022-10" db="EMBL/GenBank/DDBJ databases">
        <title>Genome Sequence of Xylaria curta.</title>
        <authorList>
            <person name="Buettner E."/>
        </authorList>
    </citation>
    <scope>NUCLEOTIDE SEQUENCE</scope>
    <source>
        <strain evidence="1">Babe10</strain>
    </source>
</reference>
<gene>
    <name evidence="1" type="ORF">NUW58_g866</name>
</gene>
<accession>A0ACC1PQD5</accession>